<organism evidence="1 2">
    <name type="scientific">Paracoccus tegillarcae</name>
    <dbReference type="NCBI Taxonomy" id="1529068"/>
    <lineage>
        <taxon>Bacteria</taxon>
        <taxon>Pseudomonadati</taxon>
        <taxon>Pseudomonadota</taxon>
        <taxon>Alphaproteobacteria</taxon>
        <taxon>Rhodobacterales</taxon>
        <taxon>Paracoccaceae</taxon>
        <taxon>Paracoccus</taxon>
    </lineage>
</organism>
<dbReference type="AlphaFoldDB" id="A0A2K9ECS7"/>
<name>A0A2K9ECS7_9RHOB</name>
<evidence type="ECO:0000313" key="1">
    <source>
        <dbReference type="EMBL" id="AUH32733.1"/>
    </source>
</evidence>
<sequence length="137" mass="15131">MRKMRHIYQGGEDGCGAASVAMLADIELAEAREIIDGGWRNCGKAGLQKALEKKGISLEIFLSHKFVKLKRPEKLAAVRAAGCDLLLKVKGKDGNIGHWMVWDSKRGRLLDPYSKKAKEPCFDIDDADRAYKVTGGQ</sequence>
<reference evidence="1 2" key="1">
    <citation type="submission" date="2017-12" db="EMBL/GenBank/DDBJ databases">
        <authorList>
            <person name="Hurst M.R.H."/>
        </authorList>
    </citation>
    <scope>NUCLEOTIDE SEQUENCE [LARGE SCALE GENOMIC DNA]</scope>
    <source>
        <strain evidence="1 2">BM15</strain>
    </source>
</reference>
<keyword evidence="2" id="KW-1185">Reference proteome</keyword>
<dbReference type="KEGG" id="paro:CUV01_04465"/>
<gene>
    <name evidence="1" type="ORF">CUV01_04465</name>
</gene>
<evidence type="ECO:0008006" key="3">
    <source>
        <dbReference type="Google" id="ProtNLM"/>
    </source>
</evidence>
<protein>
    <recommendedName>
        <fullName evidence="3">Peptidase C39 domain-containing protein</fullName>
    </recommendedName>
</protein>
<proteinExistence type="predicted"/>
<dbReference type="EMBL" id="CP025408">
    <property type="protein sequence ID" value="AUH32733.1"/>
    <property type="molecule type" value="Genomic_DNA"/>
</dbReference>
<dbReference type="Proteomes" id="UP000233742">
    <property type="component" value="Chromosome"/>
</dbReference>
<evidence type="ECO:0000313" key="2">
    <source>
        <dbReference type="Proteomes" id="UP000233742"/>
    </source>
</evidence>
<accession>A0A2K9ECS7</accession>